<keyword evidence="7" id="KW-1185">Reference proteome</keyword>
<dbReference type="InterPro" id="IPR050315">
    <property type="entry name" value="FAD-oxidoreductase_2"/>
</dbReference>
<keyword evidence="4" id="KW-0560">Oxidoreductase</keyword>
<name>A0A238UWJ3_9ACTN</name>
<dbReference type="Gene3D" id="3.50.50.60">
    <property type="entry name" value="FAD/NAD(P)-binding domain"/>
    <property type="match status" value="1"/>
</dbReference>
<evidence type="ECO:0000256" key="2">
    <source>
        <dbReference type="ARBA" id="ARBA00022630"/>
    </source>
</evidence>
<evidence type="ECO:0000313" key="6">
    <source>
        <dbReference type="EMBL" id="SNR26224.1"/>
    </source>
</evidence>
<dbReference type="InterPro" id="IPR003953">
    <property type="entry name" value="FAD-dep_OxRdtase_2_FAD-bd"/>
</dbReference>
<dbReference type="Proteomes" id="UP000198420">
    <property type="component" value="Unassembled WGS sequence"/>
</dbReference>
<dbReference type="InterPro" id="IPR027477">
    <property type="entry name" value="Succ_DH/fumarate_Rdtase_cat_sf"/>
</dbReference>
<dbReference type="PANTHER" id="PTHR43400">
    <property type="entry name" value="FUMARATE REDUCTASE"/>
    <property type="match status" value="1"/>
</dbReference>
<dbReference type="PANTHER" id="PTHR43400:SF10">
    <property type="entry name" value="3-OXOSTEROID 1-DEHYDROGENASE"/>
    <property type="match status" value="1"/>
</dbReference>
<keyword evidence="2" id="KW-0285">Flavoprotein</keyword>
<comment type="cofactor">
    <cofactor evidence="1">
        <name>FAD</name>
        <dbReference type="ChEBI" id="CHEBI:57692"/>
    </cofactor>
</comment>
<reference evidence="7" key="1">
    <citation type="submission" date="2017-06" db="EMBL/GenBank/DDBJ databases">
        <authorList>
            <person name="Varghese N."/>
            <person name="Submissions S."/>
        </authorList>
    </citation>
    <scope>NUCLEOTIDE SEQUENCE [LARGE SCALE GENOMIC DNA]</scope>
    <source>
        <strain evidence="7">DSM 44485</strain>
    </source>
</reference>
<dbReference type="SUPFAM" id="SSF56425">
    <property type="entry name" value="Succinate dehydrogenase/fumarate reductase flavoprotein, catalytic domain"/>
    <property type="match status" value="1"/>
</dbReference>
<dbReference type="InterPro" id="IPR036188">
    <property type="entry name" value="FAD/NAD-bd_sf"/>
</dbReference>
<dbReference type="NCBIfam" id="NF005510">
    <property type="entry name" value="PRK07121.1-3"/>
    <property type="match status" value="1"/>
</dbReference>
<dbReference type="SUPFAM" id="SSF51905">
    <property type="entry name" value="FAD/NAD(P)-binding domain"/>
    <property type="match status" value="1"/>
</dbReference>
<evidence type="ECO:0000259" key="5">
    <source>
        <dbReference type="Pfam" id="PF00890"/>
    </source>
</evidence>
<evidence type="ECO:0000313" key="7">
    <source>
        <dbReference type="Proteomes" id="UP000198420"/>
    </source>
</evidence>
<dbReference type="RefSeq" id="WP_089309891.1">
    <property type="nucleotide sequence ID" value="NZ_FZNP01000001.1"/>
</dbReference>
<dbReference type="OrthoDB" id="337830at2"/>
<evidence type="ECO:0000256" key="1">
    <source>
        <dbReference type="ARBA" id="ARBA00001974"/>
    </source>
</evidence>
<protein>
    <submittedName>
        <fullName evidence="6">3-oxo-5alpha-steroid 4-dehydrogenase</fullName>
    </submittedName>
</protein>
<dbReference type="Gene3D" id="3.90.700.10">
    <property type="entry name" value="Succinate dehydrogenase/fumarate reductase flavoprotein, catalytic domain"/>
    <property type="match status" value="1"/>
</dbReference>
<dbReference type="GO" id="GO:0008202">
    <property type="term" value="P:steroid metabolic process"/>
    <property type="evidence" value="ECO:0007669"/>
    <property type="project" value="UniProtKB-ARBA"/>
</dbReference>
<dbReference type="GO" id="GO:0033765">
    <property type="term" value="F:steroid dehydrogenase activity, acting on the CH-CH group of donors"/>
    <property type="evidence" value="ECO:0007669"/>
    <property type="project" value="UniProtKB-ARBA"/>
</dbReference>
<accession>A0A238UWJ3</accession>
<proteinExistence type="predicted"/>
<dbReference type="EMBL" id="FZNP01000001">
    <property type="protein sequence ID" value="SNR26224.1"/>
    <property type="molecule type" value="Genomic_DNA"/>
</dbReference>
<evidence type="ECO:0000256" key="4">
    <source>
        <dbReference type="ARBA" id="ARBA00023002"/>
    </source>
</evidence>
<feature type="domain" description="FAD-dependent oxidoreductase 2 FAD-binding" evidence="5">
    <location>
        <begin position="21"/>
        <end position="470"/>
    </location>
</feature>
<evidence type="ECO:0000256" key="3">
    <source>
        <dbReference type="ARBA" id="ARBA00022827"/>
    </source>
</evidence>
<dbReference type="AlphaFoldDB" id="A0A238UWJ3"/>
<keyword evidence="3" id="KW-0274">FAD</keyword>
<organism evidence="6 7">
    <name type="scientific">Actinomadura mexicana</name>
    <dbReference type="NCBI Taxonomy" id="134959"/>
    <lineage>
        <taxon>Bacteria</taxon>
        <taxon>Bacillati</taxon>
        <taxon>Actinomycetota</taxon>
        <taxon>Actinomycetes</taxon>
        <taxon>Streptosporangiales</taxon>
        <taxon>Thermomonosporaceae</taxon>
        <taxon>Actinomadura</taxon>
    </lineage>
</organism>
<gene>
    <name evidence="6" type="ORF">SAMN06265355_101496</name>
</gene>
<dbReference type="Pfam" id="PF00890">
    <property type="entry name" value="FAD_binding_2"/>
    <property type="match status" value="1"/>
</dbReference>
<sequence length="495" mass="51967">MAKPPVEPVGAAEVEFDHECDVLVVGFGAAGAAAAYEAAAAGADVLVLERSSGPGGTSAQSGGELYLGGGTRVQKACGFDDTPDDMFAFLTAALGPHADAEKLRLYCDGSVEHFEWFRARGVPFRESLFDAPGWMPYTEDGLMWLGENAWPYNEIARPAPRGHRPETPMFAGGILMEKLIAAAAEAGAVAHQDTCATNLVVDGAGRVAGVVARRFGDRMVYRARRGVILTSGGFVDNEEMLADHAPVLLGHDKVSDGTSDGSGIRMATALGAATRRMAAVEIALTANPAVVCRGMLVDGLGRRFINEDVYPGLFSHRAVQHQPGPYWAIIDEAGHDEIAEADMWGVRPKHAAETLAELEESLGLPPGSLEATVETYNRFAERGEDPYFHKDPKWLRPLKGPFAAIDPADGFFGAGRHGAGTGAGGFTLGGLDTTVDGEVRNNSGAPIPGLYAAGRTASGIHGEGYISGTSLGDGTFFGRRAGRAAAASENRQVGE</sequence>